<accession>A0ACA9RK55</accession>
<name>A0ACA9RK55_9GLOM</name>
<dbReference type="EMBL" id="CAJVQC010057065">
    <property type="protein sequence ID" value="CAG8797187.1"/>
    <property type="molecule type" value="Genomic_DNA"/>
</dbReference>
<dbReference type="Proteomes" id="UP000789920">
    <property type="component" value="Unassembled WGS sequence"/>
</dbReference>
<sequence length="189" mass="21510">MIVKVVICLNLIVIVVLLLDGGGKMSRMNVTNGVNTATKLVKTINDNLRIELIIIRETKKSHVQFVQQKSELNIILGDNGVQSLKNRFGIIGGYENYEYYQCQYFTTLRLLINPNTTFSNQPKEVHDELIRIKNDKNYRDDFLVAAQRYINKEVKSSTNGSLINQDRSQSLIKTTSNSMDESQDCSRSS</sequence>
<comment type="caution">
    <text evidence="1">The sequence shown here is derived from an EMBL/GenBank/DDBJ whole genome shotgun (WGS) entry which is preliminary data.</text>
</comment>
<feature type="non-terminal residue" evidence="1">
    <location>
        <position position="189"/>
    </location>
</feature>
<protein>
    <submittedName>
        <fullName evidence="1">2703_t:CDS:1</fullName>
    </submittedName>
</protein>
<evidence type="ECO:0000313" key="2">
    <source>
        <dbReference type="Proteomes" id="UP000789920"/>
    </source>
</evidence>
<proteinExistence type="predicted"/>
<organism evidence="1 2">
    <name type="scientific">Racocetra persica</name>
    <dbReference type="NCBI Taxonomy" id="160502"/>
    <lineage>
        <taxon>Eukaryota</taxon>
        <taxon>Fungi</taxon>
        <taxon>Fungi incertae sedis</taxon>
        <taxon>Mucoromycota</taxon>
        <taxon>Glomeromycotina</taxon>
        <taxon>Glomeromycetes</taxon>
        <taxon>Diversisporales</taxon>
        <taxon>Gigasporaceae</taxon>
        <taxon>Racocetra</taxon>
    </lineage>
</organism>
<reference evidence="1" key="1">
    <citation type="submission" date="2021-06" db="EMBL/GenBank/DDBJ databases">
        <authorList>
            <person name="Kallberg Y."/>
            <person name="Tangrot J."/>
            <person name="Rosling A."/>
        </authorList>
    </citation>
    <scope>NUCLEOTIDE SEQUENCE</scope>
    <source>
        <strain evidence="1">MA461A</strain>
    </source>
</reference>
<gene>
    <name evidence="1" type="ORF">RPERSI_LOCUS20303</name>
</gene>
<keyword evidence="2" id="KW-1185">Reference proteome</keyword>
<evidence type="ECO:0000313" key="1">
    <source>
        <dbReference type="EMBL" id="CAG8797187.1"/>
    </source>
</evidence>